<dbReference type="AlphaFoldDB" id="A0A9D1WEK0"/>
<dbReference type="PANTHER" id="PTHR34047:SF8">
    <property type="entry name" value="PROTEIN YKFC"/>
    <property type="match status" value="1"/>
</dbReference>
<proteinExistence type="inferred from homology"/>
<evidence type="ECO:0000313" key="3">
    <source>
        <dbReference type="EMBL" id="HIX57770.1"/>
    </source>
</evidence>
<dbReference type="CDD" id="cd01651">
    <property type="entry name" value="RT_G2_intron"/>
    <property type="match status" value="1"/>
</dbReference>
<evidence type="ECO:0000259" key="2">
    <source>
        <dbReference type="PROSITE" id="PS50878"/>
    </source>
</evidence>
<feature type="domain" description="Reverse transcriptase" evidence="2">
    <location>
        <begin position="1"/>
        <end position="282"/>
    </location>
</feature>
<sequence length="353" mass="41399">MEIPFDLLTAFDVLHDAFLDHIKGKKYRPRYFDFRCLFAAQLVDLQKELIEGTYQPEPPLVFNIFCNCGQKTREIHASTVKDGIVQRWLYNYLYPIFDRSFIFDNYGCRKGKGTLKAADRCQDFVRGSSKDAYYLQLDIRKFYYNLDHGILYQELTKKIHDPKVLSLCMAFVCKVPNENSYTPYAPNVGLDVGAMLSQLFGLIYLNRLDHYAKRTLGIKRYIRYVDDIVIIGETKEKCLEYSRKLEAYINNELKLKLSANFIQPLRKGINFAGFRTWHEYRLVRKFSVRNFNRKLRKEHPNPKSIQAMLAHARPSASYAYMCNRVLDTHPELVNDLRGCVQHDLLKLQASRAR</sequence>
<dbReference type="InterPro" id="IPR051083">
    <property type="entry name" value="GrpII_Intron_Splice-Mob/Def"/>
</dbReference>
<evidence type="ECO:0000256" key="1">
    <source>
        <dbReference type="ARBA" id="ARBA00034120"/>
    </source>
</evidence>
<comment type="caution">
    <text evidence="3">The sequence shown here is derived from an EMBL/GenBank/DDBJ whole genome shotgun (WGS) entry which is preliminary data.</text>
</comment>
<organism evidence="3 4">
    <name type="scientific">Candidatus Anaerobiospirillum pullistercoris</name>
    <dbReference type="NCBI Taxonomy" id="2838452"/>
    <lineage>
        <taxon>Bacteria</taxon>
        <taxon>Pseudomonadati</taxon>
        <taxon>Pseudomonadota</taxon>
        <taxon>Gammaproteobacteria</taxon>
        <taxon>Aeromonadales</taxon>
        <taxon>Succinivibrionaceae</taxon>
        <taxon>Anaerobiospirillum</taxon>
    </lineage>
</organism>
<accession>A0A9D1WEK0</accession>
<name>A0A9D1WEK0_9GAMM</name>
<keyword evidence="3" id="KW-0548">Nucleotidyltransferase</keyword>
<dbReference type="PROSITE" id="PS50878">
    <property type="entry name" value="RT_POL"/>
    <property type="match status" value="1"/>
</dbReference>
<reference evidence="3" key="1">
    <citation type="journal article" date="2021" name="PeerJ">
        <title>Extensive microbial diversity within the chicken gut microbiome revealed by metagenomics and culture.</title>
        <authorList>
            <person name="Gilroy R."/>
            <person name="Ravi A."/>
            <person name="Getino M."/>
            <person name="Pursley I."/>
            <person name="Horton D.L."/>
            <person name="Alikhan N.F."/>
            <person name="Baker D."/>
            <person name="Gharbi K."/>
            <person name="Hall N."/>
            <person name="Watson M."/>
            <person name="Adriaenssens E.M."/>
            <person name="Foster-Nyarko E."/>
            <person name="Jarju S."/>
            <person name="Secka A."/>
            <person name="Antonio M."/>
            <person name="Oren A."/>
            <person name="Chaudhuri R.R."/>
            <person name="La Ragione R."/>
            <person name="Hildebrand F."/>
            <person name="Pallen M.J."/>
        </authorList>
    </citation>
    <scope>NUCLEOTIDE SEQUENCE</scope>
    <source>
        <strain evidence="3">USASDec5-558</strain>
    </source>
</reference>
<dbReference type="GO" id="GO:0003964">
    <property type="term" value="F:RNA-directed DNA polymerase activity"/>
    <property type="evidence" value="ECO:0007669"/>
    <property type="project" value="UniProtKB-KW"/>
</dbReference>
<reference evidence="3" key="2">
    <citation type="submission" date="2021-04" db="EMBL/GenBank/DDBJ databases">
        <authorList>
            <person name="Gilroy R."/>
        </authorList>
    </citation>
    <scope>NUCLEOTIDE SEQUENCE</scope>
    <source>
        <strain evidence="3">USASDec5-558</strain>
    </source>
</reference>
<keyword evidence="3" id="KW-0808">Transferase</keyword>
<dbReference type="SUPFAM" id="SSF56672">
    <property type="entry name" value="DNA/RNA polymerases"/>
    <property type="match status" value="1"/>
</dbReference>
<dbReference type="Proteomes" id="UP000886829">
    <property type="component" value="Unassembled WGS sequence"/>
</dbReference>
<evidence type="ECO:0000313" key="4">
    <source>
        <dbReference type="Proteomes" id="UP000886829"/>
    </source>
</evidence>
<dbReference type="EMBL" id="DXEV01000196">
    <property type="protein sequence ID" value="HIX57770.1"/>
    <property type="molecule type" value="Genomic_DNA"/>
</dbReference>
<dbReference type="InterPro" id="IPR043502">
    <property type="entry name" value="DNA/RNA_pol_sf"/>
</dbReference>
<gene>
    <name evidence="3" type="ORF">H9850_09930</name>
</gene>
<protein>
    <submittedName>
        <fullName evidence="3">Reverse transcriptase/maturase family protein</fullName>
    </submittedName>
</protein>
<dbReference type="Pfam" id="PF00078">
    <property type="entry name" value="RVT_1"/>
    <property type="match status" value="1"/>
</dbReference>
<comment type="similarity">
    <text evidence="1">Belongs to the bacterial reverse transcriptase family.</text>
</comment>
<dbReference type="PANTHER" id="PTHR34047">
    <property type="entry name" value="NUCLEAR INTRON MATURASE 1, MITOCHONDRIAL-RELATED"/>
    <property type="match status" value="1"/>
</dbReference>
<dbReference type="InterPro" id="IPR000477">
    <property type="entry name" value="RT_dom"/>
</dbReference>
<keyword evidence="3" id="KW-0695">RNA-directed DNA polymerase</keyword>